<proteinExistence type="predicted"/>
<organism evidence="2 3">
    <name type="scientific">Microvirga lupini</name>
    <dbReference type="NCBI Taxonomy" id="420324"/>
    <lineage>
        <taxon>Bacteria</taxon>
        <taxon>Pseudomonadati</taxon>
        <taxon>Pseudomonadota</taxon>
        <taxon>Alphaproteobacteria</taxon>
        <taxon>Hyphomicrobiales</taxon>
        <taxon>Methylobacteriaceae</taxon>
        <taxon>Microvirga</taxon>
    </lineage>
</organism>
<comment type="caution">
    <text evidence="2">The sequence shown here is derived from an EMBL/GenBank/DDBJ whole genome shotgun (WGS) entry which is preliminary data.</text>
</comment>
<reference evidence="2 3" key="1">
    <citation type="submission" date="2020-08" db="EMBL/GenBank/DDBJ databases">
        <title>The Agave Microbiome: Exploring the role of microbial communities in plant adaptations to desert environments.</title>
        <authorList>
            <person name="Partida-Martinez L.P."/>
        </authorList>
    </citation>
    <scope>NUCLEOTIDE SEQUENCE [LARGE SCALE GENOMIC DNA]</scope>
    <source>
        <strain evidence="2 3">AT3.9</strain>
    </source>
</reference>
<keyword evidence="3" id="KW-1185">Reference proteome</keyword>
<feature type="region of interest" description="Disordered" evidence="1">
    <location>
        <begin position="77"/>
        <end position="107"/>
    </location>
</feature>
<sequence>MALTGRFNLRKSFSGRIILQVEEEVESAWGLFSRKPKFRRRWRDAKPMDLPATELRSLMDLRNRPHSFMQAFEPTQVVRPSAHRTDPIQVTVGGSVTSGEGKPAIAH</sequence>
<dbReference type="RefSeq" id="WP_183445892.1">
    <property type="nucleotide sequence ID" value="NZ_JACHWB010000001.1"/>
</dbReference>
<accession>A0A7W4YVI2</accession>
<evidence type="ECO:0000313" key="3">
    <source>
        <dbReference type="Proteomes" id="UP000532010"/>
    </source>
</evidence>
<gene>
    <name evidence="2" type="ORF">FHR70_000028</name>
</gene>
<dbReference type="AlphaFoldDB" id="A0A7W4YVI2"/>
<evidence type="ECO:0000313" key="2">
    <source>
        <dbReference type="EMBL" id="MBB3016988.1"/>
    </source>
</evidence>
<dbReference type="Proteomes" id="UP000532010">
    <property type="component" value="Unassembled WGS sequence"/>
</dbReference>
<protein>
    <submittedName>
        <fullName evidence="2">Uncharacterized protein</fullName>
    </submittedName>
</protein>
<evidence type="ECO:0000256" key="1">
    <source>
        <dbReference type="SAM" id="MobiDB-lite"/>
    </source>
</evidence>
<dbReference type="EMBL" id="JACHWB010000001">
    <property type="protein sequence ID" value="MBB3016988.1"/>
    <property type="molecule type" value="Genomic_DNA"/>
</dbReference>
<feature type="compositionally biased region" description="Low complexity" evidence="1">
    <location>
        <begin position="90"/>
        <end position="99"/>
    </location>
</feature>
<name>A0A7W4YVI2_9HYPH</name>